<keyword evidence="2" id="KW-1185">Reference proteome</keyword>
<gene>
    <name evidence="1" type="ORF">L211DRAFT_851758</name>
</gene>
<name>A0A3N4LSP8_9PEZI</name>
<dbReference type="AlphaFoldDB" id="A0A3N4LSP8"/>
<evidence type="ECO:0000313" key="1">
    <source>
        <dbReference type="EMBL" id="RPB21015.1"/>
    </source>
</evidence>
<proteinExistence type="predicted"/>
<dbReference type="InParanoid" id="A0A3N4LSP8"/>
<dbReference type="Proteomes" id="UP000267821">
    <property type="component" value="Unassembled WGS sequence"/>
</dbReference>
<evidence type="ECO:0000313" key="2">
    <source>
        <dbReference type="Proteomes" id="UP000267821"/>
    </source>
</evidence>
<dbReference type="OrthoDB" id="5424822at2759"/>
<organism evidence="1 2">
    <name type="scientific">Terfezia boudieri ATCC MYA-4762</name>
    <dbReference type="NCBI Taxonomy" id="1051890"/>
    <lineage>
        <taxon>Eukaryota</taxon>
        <taxon>Fungi</taxon>
        <taxon>Dikarya</taxon>
        <taxon>Ascomycota</taxon>
        <taxon>Pezizomycotina</taxon>
        <taxon>Pezizomycetes</taxon>
        <taxon>Pezizales</taxon>
        <taxon>Pezizaceae</taxon>
        <taxon>Terfezia</taxon>
    </lineage>
</organism>
<reference evidence="1 2" key="1">
    <citation type="journal article" date="2018" name="Nat. Ecol. Evol.">
        <title>Pezizomycetes genomes reveal the molecular basis of ectomycorrhizal truffle lifestyle.</title>
        <authorList>
            <person name="Murat C."/>
            <person name="Payen T."/>
            <person name="Noel B."/>
            <person name="Kuo A."/>
            <person name="Morin E."/>
            <person name="Chen J."/>
            <person name="Kohler A."/>
            <person name="Krizsan K."/>
            <person name="Balestrini R."/>
            <person name="Da Silva C."/>
            <person name="Montanini B."/>
            <person name="Hainaut M."/>
            <person name="Levati E."/>
            <person name="Barry K.W."/>
            <person name="Belfiori B."/>
            <person name="Cichocki N."/>
            <person name="Clum A."/>
            <person name="Dockter R.B."/>
            <person name="Fauchery L."/>
            <person name="Guy J."/>
            <person name="Iotti M."/>
            <person name="Le Tacon F."/>
            <person name="Lindquist E.A."/>
            <person name="Lipzen A."/>
            <person name="Malagnac F."/>
            <person name="Mello A."/>
            <person name="Molinier V."/>
            <person name="Miyauchi S."/>
            <person name="Poulain J."/>
            <person name="Riccioni C."/>
            <person name="Rubini A."/>
            <person name="Sitrit Y."/>
            <person name="Splivallo R."/>
            <person name="Traeger S."/>
            <person name="Wang M."/>
            <person name="Zifcakova L."/>
            <person name="Wipf D."/>
            <person name="Zambonelli A."/>
            <person name="Paolocci F."/>
            <person name="Nowrousian M."/>
            <person name="Ottonello S."/>
            <person name="Baldrian P."/>
            <person name="Spatafora J.W."/>
            <person name="Henrissat B."/>
            <person name="Nagy L.G."/>
            <person name="Aury J.M."/>
            <person name="Wincker P."/>
            <person name="Grigoriev I.V."/>
            <person name="Bonfante P."/>
            <person name="Martin F.M."/>
        </authorList>
    </citation>
    <scope>NUCLEOTIDE SEQUENCE [LARGE SCALE GENOMIC DNA]</scope>
    <source>
        <strain evidence="1 2">ATCC MYA-4762</strain>
    </source>
</reference>
<protein>
    <submittedName>
        <fullName evidence="1">Uncharacterized protein</fullName>
    </submittedName>
</protein>
<dbReference type="EMBL" id="ML121564">
    <property type="protein sequence ID" value="RPB21015.1"/>
    <property type="molecule type" value="Genomic_DNA"/>
</dbReference>
<accession>A0A3N4LSP8</accession>
<sequence length="319" mass="36224">MREEDGFERRELVNDILQGGVHFNFPKIHLISHYAEQIPKFGALGQYSTDISEAMHKGLKEAYRRSNKVNSTPQIVTTYTRDHTLAMKDLTIDVWNQIRQKGDLTPGVGRSTTEMQVYLKLRGKIKLGIISSLEELERVTGLPDLVLTTETFLRQEVRSMNSDPVGLLVQEIRAYRELQIPVPKFSGEGFIVHSARCTVFREQERYNWIWVRRQRTSDEASGTLNGRIPGRINALLKVISREGMVYRLAHVDLLQCIGGDAVQGSEGMVRVGWPLNGGGIIVKISQIEGIAHLIPLELGESWLVNNRIDLETWNMVYDL</sequence>